<name>A0A926NBD9_9BACL</name>
<dbReference type="InterPro" id="IPR036034">
    <property type="entry name" value="PDZ_sf"/>
</dbReference>
<dbReference type="Gene3D" id="2.30.42.10">
    <property type="match status" value="1"/>
</dbReference>
<organism evidence="3 4">
    <name type="scientific">Polycladospora coralii</name>
    <dbReference type="NCBI Taxonomy" id="2771432"/>
    <lineage>
        <taxon>Bacteria</taxon>
        <taxon>Bacillati</taxon>
        <taxon>Bacillota</taxon>
        <taxon>Bacilli</taxon>
        <taxon>Bacillales</taxon>
        <taxon>Thermoactinomycetaceae</taxon>
        <taxon>Polycladospora</taxon>
    </lineage>
</organism>
<evidence type="ECO:0000259" key="2">
    <source>
        <dbReference type="Pfam" id="PF17820"/>
    </source>
</evidence>
<evidence type="ECO:0000313" key="4">
    <source>
        <dbReference type="Proteomes" id="UP000661691"/>
    </source>
</evidence>
<feature type="transmembrane region" description="Helical" evidence="1">
    <location>
        <begin position="12"/>
        <end position="35"/>
    </location>
</feature>
<keyword evidence="4" id="KW-1185">Reference proteome</keyword>
<comment type="caution">
    <text evidence="3">The sequence shown here is derived from an EMBL/GenBank/DDBJ whole genome shotgun (WGS) entry which is preliminary data.</text>
</comment>
<dbReference type="RefSeq" id="WP_191141901.1">
    <property type="nucleotide sequence ID" value="NZ_JACXAH010000008.1"/>
</dbReference>
<keyword evidence="1" id="KW-0812">Transmembrane</keyword>
<dbReference type="Proteomes" id="UP000661691">
    <property type="component" value="Unassembled WGS sequence"/>
</dbReference>
<dbReference type="SUPFAM" id="SSF50156">
    <property type="entry name" value="PDZ domain-like"/>
    <property type="match status" value="1"/>
</dbReference>
<feature type="domain" description="PDZ" evidence="2">
    <location>
        <begin position="289"/>
        <end position="330"/>
    </location>
</feature>
<feature type="transmembrane region" description="Helical" evidence="1">
    <location>
        <begin position="142"/>
        <end position="160"/>
    </location>
</feature>
<proteinExistence type="predicted"/>
<protein>
    <submittedName>
        <fullName evidence="3">PDZ domain-containing protein</fullName>
    </submittedName>
</protein>
<feature type="transmembrane region" description="Helical" evidence="1">
    <location>
        <begin position="55"/>
        <end position="75"/>
    </location>
</feature>
<evidence type="ECO:0000313" key="3">
    <source>
        <dbReference type="EMBL" id="MBD1372215.1"/>
    </source>
</evidence>
<dbReference type="AlphaFoldDB" id="A0A926NBD9"/>
<sequence>MSVDLVALYQKWNVAILILLMMMFLSIIQIIWVYYAQKKELGKVVDSGIRLMVANWVWGGTISIGISAMIYYFNIYFNMKDLFVVGSLTLFFALIGVRFGCIAYAVGGSVLLSIAFEKIVFFQQIQWLDGINELFTNFDTLTWLWLVAILHLAEWLLIRIHGNSGLRPIKINHKRKQKINAFMMERGWPIPLITQVDETMICIPLFLGTASMNASRSMKQHRRYASTLTLFYAIGLLIGVTLYTWWISFPLWTLALYAVLCHEMVYQWGKWIEKRKNPLFSPDSNGLKVLQVSRKSTAAKMGLKAGDVILLVNGNQIDHPNDLIRFIRGRSTCKLDILDENGERQILQKTLFDGEPSDLGIIGIPSPENEEKKNYA</sequence>
<feature type="transmembrane region" description="Helical" evidence="1">
    <location>
        <begin position="224"/>
        <end position="243"/>
    </location>
</feature>
<keyword evidence="1" id="KW-0472">Membrane</keyword>
<evidence type="ECO:0000256" key="1">
    <source>
        <dbReference type="SAM" id="Phobius"/>
    </source>
</evidence>
<gene>
    <name evidence="3" type="ORF">IC620_07540</name>
</gene>
<dbReference type="InterPro" id="IPR041489">
    <property type="entry name" value="PDZ_6"/>
</dbReference>
<dbReference type="EMBL" id="JACXAH010000008">
    <property type="protein sequence ID" value="MBD1372215.1"/>
    <property type="molecule type" value="Genomic_DNA"/>
</dbReference>
<dbReference type="Pfam" id="PF17820">
    <property type="entry name" value="PDZ_6"/>
    <property type="match status" value="1"/>
</dbReference>
<accession>A0A926NBD9</accession>
<keyword evidence="1" id="KW-1133">Transmembrane helix</keyword>
<feature type="transmembrane region" description="Helical" evidence="1">
    <location>
        <begin position="82"/>
        <end position="106"/>
    </location>
</feature>
<reference evidence="3" key="1">
    <citation type="submission" date="2020-09" db="EMBL/GenBank/DDBJ databases">
        <title>A novel bacterium of genus Hazenella, isolated from South China Sea.</title>
        <authorList>
            <person name="Huang H."/>
            <person name="Mo K."/>
            <person name="Hu Y."/>
        </authorList>
    </citation>
    <scope>NUCLEOTIDE SEQUENCE</scope>
    <source>
        <strain evidence="3">IB182357</strain>
    </source>
</reference>